<keyword evidence="2" id="KW-1185">Reference proteome</keyword>
<feature type="non-terminal residue" evidence="1">
    <location>
        <position position="210"/>
    </location>
</feature>
<dbReference type="SUPFAM" id="SSF81383">
    <property type="entry name" value="F-box domain"/>
    <property type="match status" value="1"/>
</dbReference>
<dbReference type="PANTHER" id="PTHR31672">
    <property type="entry name" value="BNACNNG10540D PROTEIN"/>
    <property type="match status" value="1"/>
</dbReference>
<evidence type="ECO:0000313" key="1">
    <source>
        <dbReference type="EMBL" id="MED6154386.1"/>
    </source>
</evidence>
<comment type="caution">
    <text evidence="1">The sequence shown here is derived from an EMBL/GenBank/DDBJ whole genome shotgun (WGS) entry which is preliminary data.</text>
</comment>
<dbReference type="InterPro" id="IPR036047">
    <property type="entry name" value="F-box-like_dom_sf"/>
</dbReference>
<dbReference type="Proteomes" id="UP001341840">
    <property type="component" value="Unassembled WGS sequence"/>
</dbReference>
<organism evidence="1 2">
    <name type="scientific">Stylosanthes scabra</name>
    <dbReference type="NCBI Taxonomy" id="79078"/>
    <lineage>
        <taxon>Eukaryota</taxon>
        <taxon>Viridiplantae</taxon>
        <taxon>Streptophyta</taxon>
        <taxon>Embryophyta</taxon>
        <taxon>Tracheophyta</taxon>
        <taxon>Spermatophyta</taxon>
        <taxon>Magnoliopsida</taxon>
        <taxon>eudicotyledons</taxon>
        <taxon>Gunneridae</taxon>
        <taxon>Pentapetalae</taxon>
        <taxon>rosids</taxon>
        <taxon>fabids</taxon>
        <taxon>Fabales</taxon>
        <taxon>Fabaceae</taxon>
        <taxon>Papilionoideae</taxon>
        <taxon>50 kb inversion clade</taxon>
        <taxon>dalbergioids sensu lato</taxon>
        <taxon>Dalbergieae</taxon>
        <taxon>Pterocarpus clade</taxon>
        <taxon>Stylosanthes</taxon>
    </lineage>
</organism>
<proteinExistence type="predicted"/>
<evidence type="ECO:0008006" key="3">
    <source>
        <dbReference type="Google" id="ProtNLM"/>
    </source>
</evidence>
<evidence type="ECO:0000313" key="2">
    <source>
        <dbReference type="Proteomes" id="UP001341840"/>
    </source>
</evidence>
<protein>
    <recommendedName>
        <fullName evidence="3">F-box domain-containing protein</fullName>
    </recommendedName>
</protein>
<dbReference type="InterPro" id="IPR050796">
    <property type="entry name" value="SCF_F-box_component"/>
</dbReference>
<reference evidence="1 2" key="1">
    <citation type="journal article" date="2023" name="Plants (Basel)">
        <title>Bridging the Gap: Combining Genomics and Transcriptomics Approaches to Understand Stylosanthes scabra, an Orphan Legume from the Brazilian Caatinga.</title>
        <authorList>
            <person name="Ferreira-Neto J.R.C."/>
            <person name="da Silva M.D."/>
            <person name="Binneck E."/>
            <person name="de Melo N.F."/>
            <person name="da Silva R.H."/>
            <person name="de Melo A.L.T.M."/>
            <person name="Pandolfi V."/>
            <person name="Bustamante F.O."/>
            <person name="Brasileiro-Vidal A.C."/>
            <person name="Benko-Iseppon A.M."/>
        </authorList>
    </citation>
    <scope>NUCLEOTIDE SEQUENCE [LARGE SCALE GENOMIC DNA]</scope>
    <source>
        <tissue evidence="1">Leaves</tissue>
    </source>
</reference>
<dbReference type="EMBL" id="JASCZI010098129">
    <property type="protein sequence ID" value="MED6154386.1"/>
    <property type="molecule type" value="Genomic_DNA"/>
</dbReference>
<accession>A0ABU6TZY1</accession>
<sequence>MDEITENAPPLPTLPDDLVVEVFARADGKTVGRGRTLSTFWRDTLVSDEFVYSHLIHKKATSTALFVHFGMKGPRAIGSWVSRFNAVSGNREHLKMPFLRNHQGRIEIVGSEHGNIALRYVSDGMPPGLIVWNPTTSKFIRIDDPMRHAGLFGTCAYAFSYIAGSLDYVWLYIYKQSVVDQHCRLTSYSTVSKAWETDIICPIYVQVLDP</sequence>
<name>A0ABU6TZY1_9FABA</name>
<gene>
    <name evidence="1" type="ORF">PIB30_111918</name>
</gene>
<dbReference type="PANTHER" id="PTHR31672:SF13">
    <property type="entry name" value="F-BOX PROTEIN CPR30-LIKE"/>
    <property type="match status" value="1"/>
</dbReference>